<name>A0A4Q2L4M2_9MICO</name>
<sequence>MSERTQPPLLARASVAEALPATAPPVRIVHLGLGAFSRSHQAWYTAHADDASEWGIAAYAGRSRDLADRLTAQDGLYTLIERGPEYDRFEVIGSVVRAHAGDDLESLLRDLAAPDTAVVTLTITETGYVSTPDGSPDLDHFGMARDLEVLRALGSDAAVEPTARPVTALGRLVLGLELRRRAGGPALALVSCDNLPDNGGRLRRGIEGLAAAAFPALPDWLADHVSFVSTSVDRITPRVEARDVAEVAAATGRLDEAPVIAEPFSDWVLSGEFPSGRPAWETAGATFVADLEPYEFRKLWMLNGAHSLLACAGLLRGHVSVAEAIADPECRSAVERLWDEDARNLPAGLGLDHYRDALLERFSNARIEHRLEQIAIDSLAKLRVRVAPVAERELGAGRTAEGCATVIAAWMAAIESGFCRADAAEREIADALASPNPREGLLGLLSAKLAADPVFAAKVECEFARIAAPAEVTAK</sequence>
<dbReference type="EC" id="1.1.1.17" evidence="2"/>
<dbReference type="PRINTS" id="PR00084">
    <property type="entry name" value="MTLDHDRGNASE"/>
</dbReference>
<dbReference type="PANTHER" id="PTHR43362:SF7">
    <property type="entry name" value="D-MANNONATE OXIDOREDUCTASE"/>
    <property type="match status" value="1"/>
</dbReference>
<dbReference type="Proteomes" id="UP000293865">
    <property type="component" value="Unassembled WGS sequence"/>
</dbReference>
<evidence type="ECO:0000259" key="7">
    <source>
        <dbReference type="Pfam" id="PF01232"/>
    </source>
</evidence>
<evidence type="ECO:0000256" key="6">
    <source>
        <dbReference type="ARBA" id="ARBA00048615"/>
    </source>
</evidence>
<comment type="caution">
    <text evidence="9">The sequence shown here is derived from an EMBL/GenBank/DDBJ whole genome shotgun (WGS) entry which is preliminary data.</text>
</comment>
<feature type="domain" description="Mannitol dehydrogenase N-terminal" evidence="7">
    <location>
        <begin position="27"/>
        <end position="281"/>
    </location>
</feature>
<keyword evidence="10" id="KW-1185">Reference proteome</keyword>
<dbReference type="InterPro" id="IPR000669">
    <property type="entry name" value="Mannitol_DH"/>
</dbReference>
<gene>
    <name evidence="9" type="ORF">ESP51_03535</name>
</gene>
<evidence type="ECO:0000256" key="1">
    <source>
        <dbReference type="ARBA" id="ARBA00006541"/>
    </source>
</evidence>
<keyword evidence="4" id="KW-0560">Oxidoreductase</keyword>
<organism evidence="9 10">
    <name type="scientific">Agromyces albus</name>
    <dbReference type="NCBI Taxonomy" id="205332"/>
    <lineage>
        <taxon>Bacteria</taxon>
        <taxon>Bacillati</taxon>
        <taxon>Actinomycetota</taxon>
        <taxon>Actinomycetes</taxon>
        <taxon>Micrococcales</taxon>
        <taxon>Microbacteriaceae</taxon>
        <taxon>Agromyces</taxon>
    </lineage>
</organism>
<evidence type="ECO:0000256" key="5">
    <source>
        <dbReference type="ARBA" id="ARBA00023027"/>
    </source>
</evidence>
<dbReference type="Pfam" id="PF01232">
    <property type="entry name" value="Mannitol_dh"/>
    <property type="match status" value="1"/>
</dbReference>
<dbReference type="EMBL" id="SDPN01000004">
    <property type="protein sequence ID" value="RXZ72549.1"/>
    <property type="molecule type" value="Genomic_DNA"/>
</dbReference>
<dbReference type="InterPro" id="IPR008927">
    <property type="entry name" value="6-PGluconate_DH-like_C_sf"/>
</dbReference>
<dbReference type="GO" id="GO:0008926">
    <property type="term" value="F:mannitol-1-phosphate 5-dehydrogenase activity"/>
    <property type="evidence" value="ECO:0007669"/>
    <property type="project" value="UniProtKB-EC"/>
</dbReference>
<evidence type="ECO:0000313" key="9">
    <source>
        <dbReference type="EMBL" id="RXZ72549.1"/>
    </source>
</evidence>
<comment type="catalytic activity">
    <reaction evidence="6">
        <text>D-mannitol 1-phosphate + NAD(+) = beta-D-fructose 6-phosphate + NADH + H(+)</text>
        <dbReference type="Rhea" id="RHEA:19661"/>
        <dbReference type="ChEBI" id="CHEBI:15378"/>
        <dbReference type="ChEBI" id="CHEBI:57540"/>
        <dbReference type="ChEBI" id="CHEBI:57634"/>
        <dbReference type="ChEBI" id="CHEBI:57945"/>
        <dbReference type="ChEBI" id="CHEBI:61381"/>
        <dbReference type="EC" id="1.1.1.17"/>
    </reaction>
</comment>
<dbReference type="SUPFAM" id="SSF48179">
    <property type="entry name" value="6-phosphogluconate dehydrogenase C-terminal domain-like"/>
    <property type="match status" value="1"/>
</dbReference>
<dbReference type="Gene3D" id="1.10.1040.10">
    <property type="entry name" value="N-(1-d-carboxylethyl)-l-norvaline Dehydrogenase, domain 2"/>
    <property type="match status" value="1"/>
</dbReference>
<dbReference type="GO" id="GO:0008866">
    <property type="term" value="F:fructuronate reductase activity"/>
    <property type="evidence" value="ECO:0007669"/>
    <property type="project" value="TreeGrafter"/>
</dbReference>
<dbReference type="Gene3D" id="3.40.50.720">
    <property type="entry name" value="NAD(P)-binding Rossmann-like Domain"/>
    <property type="match status" value="1"/>
</dbReference>
<evidence type="ECO:0000256" key="4">
    <source>
        <dbReference type="ARBA" id="ARBA00023002"/>
    </source>
</evidence>
<dbReference type="InterPro" id="IPR013131">
    <property type="entry name" value="Mannitol_DH_N"/>
</dbReference>
<dbReference type="InterPro" id="IPR023027">
    <property type="entry name" value="Mannitol_DH_CS"/>
</dbReference>
<feature type="domain" description="Mannitol dehydrogenase C-terminal" evidence="8">
    <location>
        <begin position="290"/>
        <end position="412"/>
    </location>
</feature>
<accession>A0A4Q2L4M2</accession>
<evidence type="ECO:0000313" key="10">
    <source>
        <dbReference type="Proteomes" id="UP000293865"/>
    </source>
</evidence>
<dbReference type="InterPro" id="IPR036291">
    <property type="entry name" value="NAD(P)-bd_dom_sf"/>
</dbReference>
<dbReference type="SUPFAM" id="SSF51735">
    <property type="entry name" value="NAD(P)-binding Rossmann-fold domains"/>
    <property type="match status" value="1"/>
</dbReference>
<dbReference type="OrthoDB" id="271711at2"/>
<proteinExistence type="inferred from homology"/>
<dbReference type="AlphaFoldDB" id="A0A4Q2L4M2"/>
<dbReference type="Pfam" id="PF08125">
    <property type="entry name" value="Mannitol_dh_C"/>
    <property type="match status" value="1"/>
</dbReference>
<evidence type="ECO:0000256" key="2">
    <source>
        <dbReference type="ARBA" id="ARBA00012939"/>
    </source>
</evidence>
<evidence type="ECO:0000259" key="8">
    <source>
        <dbReference type="Pfam" id="PF08125"/>
    </source>
</evidence>
<comment type="similarity">
    <text evidence="1">Belongs to the mannitol dehydrogenase family.</text>
</comment>
<dbReference type="InterPro" id="IPR013118">
    <property type="entry name" value="Mannitol_DH_C"/>
</dbReference>
<dbReference type="PANTHER" id="PTHR43362">
    <property type="entry name" value="MANNITOL DEHYDROGENASE DSF1-RELATED"/>
    <property type="match status" value="1"/>
</dbReference>
<dbReference type="InterPro" id="IPR050988">
    <property type="entry name" value="Mannitol_DH/Oxidoreductase"/>
</dbReference>
<dbReference type="InterPro" id="IPR013328">
    <property type="entry name" value="6PGD_dom2"/>
</dbReference>
<dbReference type="PROSITE" id="PS00974">
    <property type="entry name" value="MANNITOL_DHGENASE"/>
    <property type="match status" value="1"/>
</dbReference>
<keyword evidence="5" id="KW-0520">NAD</keyword>
<protein>
    <recommendedName>
        <fullName evidence="3">Mannitol-1-phosphate 5-dehydrogenase</fullName>
        <ecNumber evidence="2">1.1.1.17</ecNumber>
    </recommendedName>
</protein>
<dbReference type="GO" id="GO:0042840">
    <property type="term" value="P:D-glucuronate catabolic process"/>
    <property type="evidence" value="ECO:0007669"/>
    <property type="project" value="TreeGrafter"/>
</dbReference>
<reference evidence="9 10" key="1">
    <citation type="submission" date="2019-01" db="EMBL/GenBank/DDBJ databases">
        <title>Agromyces.</title>
        <authorList>
            <person name="Li J."/>
        </authorList>
    </citation>
    <scope>NUCLEOTIDE SEQUENCE [LARGE SCALE GENOMIC DNA]</scope>
    <source>
        <strain evidence="9 10">DSM 15934</strain>
    </source>
</reference>
<dbReference type="GO" id="GO:0019594">
    <property type="term" value="P:mannitol metabolic process"/>
    <property type="evidence" value="ECO:0007669"/>
    <property type="project" value="InterPro"/>
</dbReference>
<evidence type="ECO:0000256" key="3">
    <source>
        <dbReference type="ARBA" id="ARBA00016219"/>
    </source>
</evidence>